<keyword evidence="2" id="KW-0472">Membrane</keyword>
<keyword evidence="2" id="KW-1133">Transmembrane helix</keyword>
<feature type="compositionally biased region" description="Polar residues" evidence="1">
    <location>
        <begin position="33"/>
        <end position="42"/>
    </location>
</feature>
<comment type="caution">
    <text evidence="3">The sequence shown here is derived from an EMBL/GenBank/DDBJ whole genome shotgun (WGS) entry which is preliminary data.</text>
</comment>
<feature type="transmembrane region" description="Helical" evidence="2">
    <location>
        <begin position="100"/>
        <end position="124"/>
    </location>
</feature>
<dbReference type="InterPro" id="IPR021514">
    <property type="entry name" value="DUF3176"/>
</dbReference>
<evidence type="ECO:0000256" key="1">
    <source>
        <dbReference type="SAM" id="MobiDB-lite"/>
    </source>
</evidence>
<gene>
    <name evidence="3" type="ORF">A1O9_09624</name>
</gene>
<organism evidence="3 4">
    <name type="scientific">Exophiala aquamarina CBS 119918</name>
    <dbReference type="NCBI Taxonomy" id="1182545"/>
    <lineage>
        <taxon>Eukaryota</taxon>
        <taxon>Fungi</taxon>
        <taxon>Dikarya</taxon>
        <taxon>Ascomycota</taxon>
        <taxon>Pezizomycotina</taxon>
        <taxon>Eurotiomycetes</taxon>
        <taxon>Chaetothyriomycetidae</taxon>
        <taxon>Chaetothyriales</taxon>
        <taxon>Herpotrichiellaceae</taxon>
        <taxon>Exophiala</taxon>
    </lineage>
</organism>
<keyword evidence="2" id="KW-0812">Transmembrane</keyword>
<evidence type="ECO:0000313" key="3">
    <source>
        <dbReference type="EMBL" id="KEF54457.1"/>
    </source>
</evidence>
<keyword evidence="4" id="KW-1185">Reference proteome</keyword>
<dbReference type="EMBL" id="AMGV01000010">
    <property type="protein sequence ID" value="KEF54457.1"/>
    <property type="molecule type" value="Genomic_DNA"/>
</dbReference>
<dbReference type="PANTHER" id="PTHR35394">
    <property type="entry name" value="DUF3176 DOMAIN-CONTAINING PROTEIN"/>
    <property type="match status" value="1"/>
</dbReference>
<feature type="transmembrane region" description="Helical" evidence="2">
    <location>
        <begin position="169"/>
        <end position="195"/>
    </location>
</feature>
<feature type="compositionally biased region" description="Polar residues" evidence="1">
    <location>
        <begin position="8"/>
        <end position="19"/>
    </location>
</feature>
<protein>
    <submittedName>
        <fullName evidence="3">Uncharacterized protein</fullName>
    </submittedName>
</protein>
<dbReference type="STRING" id="1182545.A0A072P422"/>
<sequence length="621" mass="68175">MSPYASEGFNNPTKETSTIDIAENSANDHESQRTSTSEEQQGPSVRVLGAVEKFWIFEFFGFILALGSLLAVIAFLRVYDGRESPEWKLPVGAGTYRKTFVLNINAIISIFTTTFTSGLLIPVAASMSQLKWVWFQQGRPLSHYQAFESAARGPLGSVFLLWTLRGRRLACVGAIIVVAALGVGFSIQSLVIYPLRPVATDHSSIGRTNVYYGTDDGLPYQMSADMLGATLRGIFQSSDPSEMKYNCPSGNCTWPEGFTTLGICNQCFNVTDSLQKSCSTADIEYVSPTGDGSTNSTASVPYCNYTLPNGLRLDGIDSGMSTGILNSGNWNNSVHFSDNNNTIGVLSSIQSKWTSSPSEWQDLDSGMIYATAPYEVKATECGLSYCVQKFNTSVLRGALTEQLIDTYVDSFIDAERVAAIVFHPPPSWTNASENDSANIYVAGAVQGFRQFFSKEFSGQKNSTVYSVTSSDSDFAVISADWEFSNFTDLFTSIAKSMTNSMRSSPYAELYAEPGMIWSAIGVSNQERPHVQVRWAWIALPSTLLGLSIILLLGTIWTTSKEKTILWKGNSLAAFAHPLAGDMRDKISTITGPREMQQEAERLQVQWLKTDRGYRLVPPKQD</sequence>
<name>A0A072P422_9EURO</name>
<dbReference type="GeneID" id="25284532"/>
<dbReference type="OrthoDB" id="5242705at2759"/>
<dbReference type="HOGENOM" id="CLU_015092_4_1_1"/>
<evidence type="ECO:0000256" key="2">
    <source>
        <dbReference type="SAM" id="Phobius"/>
    </source>
</evidence>
<reference evidence="3 4" key="1">
    <citation type="submission" date="2013-03" db="EMBL/GenBank/DDBJ databases">
        <title>The Genome Sequence of Exophiala aquamarina CBS 119918.</title>
        <authorList>
            <consortium name="The Broad Institute Genomics Platform"/>
            <person name="Cuomo C."/>
            <person name="de Hoog S."/>
            <person name="Gorbushina A."/>
            <person name="Walker B."/>
            <person name="Young S.K."/>
            <person name="Zeng Q."/>
            <person name="Gargeya S."/>
            <person name="Fitzgerald M."/>
            <person name="Haas B."/>
            <person name="Abouelleil A."/>
            <person name="Allen A.W."/>
            <person name="Alvarado L."/>
            <person name="Arachchi H.M."/>
            <person name="Berlin A.M."/>
            <person name="Chapman S.B."/>
            <person name="Gainer-Dewar J."/>
            <person name="Goldberg J."/>
            <person name="Griggs A."/>
            <person name="Gujja S."/>
            <person name="Hansen M."/>
            <person name="Howarth C."/>
            <person name="Imamovic A."/>
            <person name="Ireland A."/>
            <person name="Larimer J."/>
            <person name="McCowan C."/>
            <person name="Murphy C."/>
            <person name="Pearson M."/>
            <person name="Poon T.W."/>
            <person name="Priest M."/>
            <person name="Roberts A."/>
            <person name="Saif S."/>
            <person name="Shea T."/>
            <person name="Sisk P."/>
            <person name="Sykes S."/>
            <person name="Wortman J."/>
            <person name="Nusbaum C."/>
            <person name="Birren B."/>
        </authorList>
    </citation>
    <scope>NUCLEOTIDE SEQUENCE [LARGE SCALE GENOMIC DNA]</scope>
    <source>
        <strain evidence="3 4">CBS 119918</strain>
    </source>
</reference>
<feature type="transmembrane region" description="Helical" evidence="2">
    <location>
        <begin position="54"/>
        <end position="79"/>
    </location>
</feature>
<dbReference type="PANTHER" id="PTHR35394:SF5">
    <property type="entry name" value="DUF3176 DOMAIN-CONTAINING PROTEIN"/>
    <property type="match status" value="1"/>
</dbReference>
<dbReference type="AlphaFoldDB" id="A0A072P422"/>
<accession>A0A072P422</accession>
<dbReference type="Pfam" id="PF11374">
    <property type="entry name" value="DUF3176"/>
    <property type="match status" value="1"/>
</dbReference>
<dbReference type="RefSeq" id="XP_013257047.1">
    <property type="nucleotide sequence ID" value="XM_013401593.1"/>
</dbReference>
<feature type="transmembrane region" description="Helical" evidence="2">
    <location>
        <begin position="144"/>
        <end position="162"/>
    </location>
</feature>
<feature type="transmembrane region" description="Helical" evidence="2">
    <location>
        <begin position="534"/>
        <end position="557"/>
    </location>
</feature>
<dbReference type="VEuPathDB" id="FungiDB:A1O9_09624"/>
<evidence type="ECO:0000313" key="4">
    <source>
        <dbReference type="Proteomes" id="UP000027920"/>
    </source>
</evidence>
<feature type="region of interest" description="Disordered" evidence="1">
    <location>
        <begin position="1"/>
        <end position="42"/>
    </location>
</feature>
<proteinExistence type="predicted"/>
<dbReference type="Proteomes" id="UP000027920">
    <property type="component" value="Unassembled WGS sequence"/>
</dbReference>